<feature type="binding site" description="axial binding residue" evidence="5">
    <location>
        <position position="161"/>
    </location>
    <ligand>
        <name>heme b</name>
        <dbReference type="ChEBI" id="CHEBI:60344"/>
    </ligand>
    <ligandPart>
        <name>Fe</name>
        <dbReference type="ChEBI" id="CHEBI:18248"/>
    </ligandPart>
</feature>
<comment type="domain">
    <text evidence="5">Forms a 10-stranded antiparallel beta-barrel structure able to accommodate a hydrophobic ligand in its interior. In fact, this fold hosts the heme group, which is located in a wide surface cleft.</text>
</comment>
<keyword evidence="4 5" id="KW-0413">Isomerase</keyword>
<evidence type="ECO:0000313" key="8">
    <source>
        <dbReference type="Proteomes" id="UP000523447"/>
    </source>
</evidence>
<gene>
    <name evidence="7" type="ORF">HGA07_04325</name>
</gene>
<reference evidence="7 8" key="1">
    <citation type="submission" date="2020-04" db="EMBL/GenBank/DDBJ databases">
        <title>MicrobeNet Type strains.</title>
        <authorList>
            <person name="Nicholson A.C."/>
        </authorList>
    </citation>
    <scope>NUCLEOTIDE SEQUENCE [LARGE SCALE GENOMIC DNA]</scope>
    <source>
        <strain evidence="7 8">DSM 44445</strain>
    </source>
</reference>
<comment type="function">
    <text evidence="5">Heme-binding protein able to scavenge peroxynitrite and to protect free L-tyrosine against peroxynitrite-mediated nitration, by acting as a peroxynitrite isomerase that converts peroxynitrite to nitrate. Therefore, this protein likely plays a role in peroxynitrite sensing and in the detoxification of reactive nitrogen and oxygen species (RNS and ROS, respectively). Is able to bind nitric oxide (NO) in vitro, but may act as a sensor of peroxynitrite levels in vivo.</text>
</comment>
<sequence>MLCAVLEPQSPVAPHPDIAHLAPLLGTWRGSGRGEYPTIEPFDYHEEIHFGHVGRPFLTYRQRTRHAGDGRSLHSETGYLRSTGADRVELILAHPTGITEICEGRIAVADDGLRLELDSTHVGTSSTAKLVTALGRSIHLSGDTIDYTLRMAAVGQPTQHHLAASLRRAEQN</sequence>
<comment type="catalytic activity">
    <reaction evidence="5">
        <text>peroxynitrite = nitrate</text>
        <dbReference type="Rhea" id="RHEA:63116"/>
        <dbReference type="ChEBI" id="CHEBI:17632"/>
        <dbReference type="ChEBI" id="CHEBI:25941"/>
    </reaction>
</comment>
<evidence type="ECO:0000256" key="1">
    <source>
        <dbReference type="ARBA" id="ARBA00022617"/>
    </source>
</evidence>
<keyword evidence="3 5" id="KW-0408">Iron</keyword>
<comment type="cofactor">
    <cofactor evidence="5">
        <name>heme b</name>
        <dbReference type="ChEBI" id="CHEBI:60344"/>
    </cofactor>
    <text evidence="5">Binds 1 heme b group per subunit, that coordinates a highly solvent-exposed Fe(III) atom.</text>
</comment>
<name>A0A7X6LUI7_9NOCA</name>
<keyword evidence="8" id="KW-1185">Reference proteome</keyword>
<protein>
    <recommendedName>
        <fullName evidence="5">Peroxynitrite isomerase</fullName>
        <ecNumber evidence="5">5.99.-.-</ecNumber>
    </recommendedName>
    <alternativeName>
        <fullName evidence="5">Ferric nitrobindin</fullName>
        <shortName evidence="5">Nb(III)</shortName>
    </alternativeName>
</protein>
<keyword evidence="1 5" id="KW-0349">Heme</keyword>
<dbReference type="GO" id="GO:0046872">
    <property type="term" value="F:metal ion binding"/>
    <property type="evidence" value="ECO:0007669"/>
    <property type="project" value="UniProtKB-KW"/>
</dbReference>
<dbReference type="InterPro" id="IPR012674">
    <property type="entry name" value="Calycin"/>
</dbReference>
<evidence type="ECO:0000256" key="5">
    <source>
        <dbReference type="HAMAP-Rule" id="MF_01297"/>
    </source>
</evidence>
<feature type="domain" description="THAP4-like heme-binding" evidence="6">
    <location>
        <begin position="18"/>
        <end position="168"/>
    </location>
</feature>
<dbReference type="EMBL" id="JAAXPE010000002">
    <property type="protein sequence ID" value="NKY84849.1"/>
    <property type="molecule type" value="Genomic_DNA"/>
</dbReference>
<organism evidence="7 8">
    <name type="scientific">Nocardia veterana</name>
    <dbReference type="NCBI Taxonomy" id="132249"/>
    <lineage>
        <taxon>Bacteria</taxon>
        <taxon>Bacillati</taxon>
        <taxon>Actinomycetota</taxon>
        <taxon>Actinomycetes</taxon>
        <taxon>Mycobacteriales</taxon>
        <taxon>Nocardiaceae</taxon>
        <taxon>Nocardia</taxon>
    </lineage>
</organism>
<evidence type="ECO:0000256" key="3">
    <source>
        <dbReference type="ARBA" id="ARBA00023004"/>
    </source>
</evidence>
<comment type="caution">
    <text evidence="7">The sequence shown here is derived from an EMBL/GenBank/DDBJ whole genome shotgun (WGS) entry which is preliminary data.</text>
</comment>
<dbReference type="InterPro" id="IPR045165">
    <property type="entry name" value="Nitrobindin"/>
</dbReference>
<feature type="binding site" evidence="5">
    <location>
        <position position="129"/>
    </location>
    <ligand>
        <name>heme b</name>
        <dbReference type="ChEBI" id="CHEBI:60344"/>
    </ligand>
</feature>
<evidence type="ECO:0000256" key="4">
    <source>
        <dbReference type="ARBA" id="ARBA00023235"/>
    </source>
</evidence>
<evidence type="ECO:0000313" key="7">
    <source>
        <dbReference type="EMBL" id="NKY84849.1"/>
    </source>
</evidence>
<comment type="similarity">
    <text evidence="5">Belongs to the nitrobindin family.</text>
</comment>
<accession>A0A7X6LUI7</accession>
<dbReference type="PANTHER" id="PTHR15854:SF4">
    <property type="entry name" value="PEROXYNITRITE ISOMERASE THAP4"/>
    <property type="match status" value="1"/>
</dbReference>
<dbReference type="RefSeq" id="WP_051031667.1">
    <property type="nucleotide sequence ID" value="NZ_CAWPHS010000012.1"/>
</dbReference>
<feature type="short sequence motif" description="GXWXGXG" evidence="5">
    <location>
        <begin position="26"/>
        <end position="32"/>
    </location>
</feature>
<dbReference type="EC" id="5.99.-.-" evidence="5"/>
<dbReference type="Gene3D" id="2.40.128.20">
    <property type="match status" value="1"/>
</dbReference>
<evidence type="ECO:0000256" key="2">
    <source>
        <dbReference type="ARBA" id="ARBA00022723"/>
    </source>
</evidence>
<dbReference type="Proteomes" id="UP000523447">
    <property type="component" value="Unassembled WGS sequence"/>
</dbReference>
<dbReference type="Pfam" id="PF08768">
    <property type="entry name" value="THAP4_heme-bd"/>
    <property type="match status" value="1"/>
</dbReference>
<dbReference type="InterPro" id="IPR054873">
    <property type="entry name" value="PeroxynitIsom"/>
</dbReference>
<proteinExistence type="inferred from homology"/>
<feature type="binding site" evidence="5">
    <location>
        <position position="38"/>
    </location>
    <ligand>
        <name>heme b</name>
        <dbReference type="ChEBI" id="CHEBI:60344"/>
    </ligand>
</feature>
<evidence type="ECO:0000259" key="6">
    <source>
        <dbReference type="Pfam" id="PF08768"/>
    </source>
</evidence>
<dbReference type="PANTHER" id="PTHR15854">
    <property type="entry name" value="THAP4 PROTEIN"/>
    <property type="match status" value="1"/>
</dbReference>
<comment type="pathway">
    <text evidence="5">Nitrogen metabolism.</text>
</comment>
<dbReference type="SUPFAM" id="SSF50814">
    <property type="entry name" value="Lipocalins"/>
    <property type="match status" value="1"/>
</dbReference>
<dbReference type="InterPro" id="IPR022939">
    <property type="entry name" value="Nb(III)_bact/plant"/>
</dbReference>
<dbReference type="NCBIfam" id="NF045819">
    <property type="entry name" value="PeroxynitIsom"/>
    <property type="match status" value="1"/>
</dbReference>
<dbReference type="GO" id="GO:0020037">
    <property type="term" value="F:heme binding"/>
    <property type="evidence" value="ECO:0007669"/>
    <property type="project" value="UniProtKB-UniRule"/>
</dbReference>
<dbReference type="CDD" id="cd07828">
    <property type="entry name" value="lipocalin_heme-bd-THAP4-like"/>
    <property type="match status" value="1"/>
</dbReference>
<dbReference type="InterPro" id="IPR014878">
    <property type="entry name" value="THAP4-like_heme-bd"/>
</dbReference>
<keyword evidence="2 5" id="KW-0479">Metal-binding</keyword>
<dbReference type="HAMAP" id="MF_01297">
    <property type="entry name" value="nitrobindin"/>
    <property type="match status" value="1"/>
</dbReference>
<dbReference type="GO" id="GO:0062213">
    <property type="term" value="F:peroxynitrite isomerase activity"/>
    <property type="evidence" value="ECO:0007669"/>
    <property type="project" value="UniProtKB-UniRule"/>
</dbReference>
<dbReference type="AlphaFoldDB" id="A0A7X6LUI7"/>